<evidence type="ECO:0000313" key="3">
    <source>
        <dbReference type="WBParaSite" id="maker-PairedContig_2857-snap-gene-1.8-mRNA-1"/>
    </source>
</evidence>
<protein>
    <recommendedName>
        <fullName evidence="4">Sema domain-containing protein</fullName>
    </recommendedName>
</protein>
<dbReference type="WBParaSite" id="maker-PairedContig_2857-snap-gene-1.8-mRNA-1">
    <property type="protein sequence ID" value="maker-PairedContig_2857-snap-gene-1.8-mRNA-1"/>
    <property type="gene ID" value="maker-PairedContig_2857-snap-gene-1.8"/>
</dbReference>
<feature type="transmembrane region" description="Helical" evidence="1">
    <location>
        <begin position="328"/>
        <end position="351"/>
    </location>
</feature>
<keyword evidence="1" id="KW-1133">Transmembrane helix</keyword>
<proteinExistence type="predicted"/>
<keyword evidence="1" id="KW-0812">Transmembrane</keyword>
<accession>A0A1I8EM23</accession>
<keyword evidence="2" id="KW-0732">Signal</keyword>
<evidence type="ECO:0008006" key="4">
    <source>
        <dbReference type="Google" id="ProtNLM"/>
    </source>
</evidence>
<dbReference type="AlphaFoldDB" id="A0A1I8EM23"/>
<name>A0A1I8EM23_WUCBA</name>
<reference evidence="3" key="1">
    <citation type="submission" date="2016-11" db="UniProtKB">
        <authorList>
            <consortium name="WormBaseParasite"/>
        </authorList>
    </citation>
    <scope>IDENTIFICATION</scope>
    <source>
        <strain evidence="3">pt0022</strain>
    </source>
</reference>
<evidence type="ECO:0000256" key="1">
    <source>
        <dbReference type="SAM" id="Phobius"/>
    </source>
</evidence>
<keyword evidence="1" id="KW-0472">Membrane</keyword>
<feature type="chain" id="PRO_5009318269" description="Sema domain-containing protein" evidence="2">
    <location>
        <begin position="26"/>
        <end position="411"/>
    </location>
</feature>
<sequence length="411" mass="47473">MRKIQPWIFVSIIVLMKALMDGTEAQSTFTASTSLETEGTSDPLHCSLNKLPALIGHNNFSILGMLQNCAIFYILGENIKSDSDIDLSEIEGSLGRCQLTKPLFYRQNNEYQLLIAQKMSVFTGQCIWQNRSDVYLSCLFDRKQWKKHSVKPSPSDDTEIIGHITDVDTNILHVFYNDENGIIHDATYNISSERFIKQAALQQKNLKKLSYDSDRQLMYMLTNEMVYQKVKSNFGIFSYEPTYAKTLGDGRIAYYAGKEGIPEQVCIAEVQPDETLYMSLFVGVDDRSSVHERIRNQLAPKIEPNEPDLQTTTIYMAAARPSFHTISFILFVLFLCTIFRIFHYFMIFGIINNILELTDLMHKCGARFIAYKKERHMRTYYRNKNWALHFDLCLNFNTSFHGLNCILTFKQ</sequence>
<feature type="signal peptide" evidence="2">
    <location>
        <begin position="1"/>
        <end position="25"/>
    </location>
</feature>
<organism evidence="3">
    <name type="scientific">Wuchereria bancrofti</name>
    <dbReference type="NCBI Taxonomy" id="6293"/>
    <lineage>
        <taxon>Eukaryota</taxon>
        <taxon>Metazoa</taxon>
        <taxon>Ecdysozoa</taxon>
        <taxon>Nematoda</taxon>
        <taxon>Chromadorea</taxon>
        <taxon>Rhabditida</taxon>
        <taxon>Spirurina</taxon>
        <taxon>Spiruromorpha</taxon>
        <taxon>Filarioidea</taxon>
        <taxon>Onchocercidae</taxon>
        <taxon>Wuchereria</taxon>
    </lineage>
</organism>
<evidence type="ECO:0000256" key="2">
    <source>
        <dbReference type="SAM" id="SignalP"/>
    </source>
</evidence>